<evidence type="ECO:0000259" key="4">
    <source>
        <dbReference type="Pfam" id="PF10350"/>
    </source>
</evidence>
<dbReference type="InterPro" id="IPR016024">
    <property type="entry name" value="ARM-type_fold"/>
</dbReference>
<keyword evidence="2" id="KW-0819">tRNA processing</keyword>
<dbReference type="PANTHER" id="PTHR14387:SF0">
    <property type="entry name" value="DUF2428 DOMAIN-CONTAINING PROTEIN"/>
    <property type="match status" value="1"/>
</dbReference>
<dbReference type="Pfam" id="PF25150">
    <property type="entry name" value="TPR_Trm732"/>
    <property type="match status" value="1"/>
</dbReference>
<feature type="domain" description="DUF2428" evidence="4">
    <location>
        <begin position="684"/>
        <end position="921"/>
    </location>
</feature>
<evidence type="ECO:0008006" key="9">
    <source>
        <dbReference type="Google" id="ProtNLM"/>
    </source>
</evidence>
<evidence type="ECO:0000256" key="3">
    <source>
        <dbReference type="SAM" id="MobiDB-lite"/>
    </source>
</evidence>
<comment type="similarity">
    <text evidence="1">Belongs to the THADA family.</text>
</comment>
<dbReference type="GO" id="GO:0030488">
    <property type="term" value="P:tRNA methylation"/>
    <property type="evidence" value="ECO:0007669"/>
    <property type="project" value="TreeGrafter"/>
</dbReference>
<evidence type="ECO:0000256" key="2">
    <source>
        <dbReference type="ARBA" id="ARBA00022694"/>
    </source>
</evidence>
<feature type="domain" description="tRNA (32-2'-O)-methyltransferase regulator THADA-like C-terminal TPR repeats region" evidence="6">
    <location>
        <begin position="923"/>
        <end position="1070"/>
    </location>
</feature>
<dbReference type="Pfam" id="PF26523">
    <property type="entry name" value="Trm732_C"/>
    <property type="match status" value="1"/>
</dbReference>
<feature type="domain" description="tRNA (32-2'-O)-methyltransferase regulator THADA-like TPR repeats region" evidence="5">
    <location>
        <begin position="222"/>
        <end position="522"/>
    </location>
</feature>
<accession>A0A9P4LVF1</accession>
<dbReference type="EMBL" id="ML978732">
    <property type="protein sequence ID" value="KAF2085259.1"/>
    <property type="molecule type" value="Genomic_DNA"/>
</dbReference>
<organism evidence="7 8">
    <name type="scientific">Saccharata proteae CBS 121410</name>
    <dbReference type="NCBI Taxonomy" id="1314787"/>
    <lineage>
        <taxon>Eukaryota</taxon>
        <taxon>Fungi</taxon>
        <taxon>Dikarya</taxon>
        <taxon>Ascomycota</taxon>
        <taxon>Pezizomycotina</taxon>
        <taxon>Dothideomycetes</taxon>
        <taxon>Dothideomycetes incertae sedis</taxon>
        <taxon>Botryosphaeriales</taxon>
        <taxon>Saccharataceae</taxon>
        <taxon>Saccharata</taxon>
    </lineage>
</organism>
<dbReference type="InterPro" id="IPR056842">
    <property type="entry name" value="THADA-like_TPR_C"/>
</dbReference>
<dbReference type="SUPFAM" id="SSF48371">
    <property type="entry name" value="ARM repeat"/>
    <property type="match status" value="1"/>
</dbReference>
<evidence type="ECO:0000259" key="5">
    <source>
        <dbReference type="Pfam" id="PF25150"/>
    </source>
</evidence>
<dbReference type="Proteomes" id="UP000799776">
    <property type="component" value="Unassembled WGS sequence"/>
</dbReference>
<dbReference type="InterPro" id="IPR056843">
    <property type="entry name" value="THADA-like_TPR"/>
</dbReference>
<feature type="region of interest" description="Disordered" evidence="3">
    <location>
        <begin position="1287"/>
        <end position="1309"/>
    </location>
</feature>
<evidence type="ECO:0000313" key="7">
    <source>
        <dbReference type="EMBL" id="KAF2085259.1"/>
    </source>
</evidence>
<proteinExistence type="inferred from homology"/>
<protein>
    <recommendedName>
        <fullName evidence="9">DUF2428 domain-containing protein</fullName>
    </recommendedName>
</protein>
<reference evidence="7" key="1">
    <citation type="journal article" date="2020" name="Stud. Mycol.">
        <title>101 Dothideomycetes genomes: a test case for predicting lifestyles and emergence of pathogens.</title>
        <authorList>
            <person name="Haridas S."/>
            <person name="Albert R."/>
            <person name="Binder M."/>
            <person name="Bloem J."/>
            <person name="Labutti K."/>
            <person name="Salamov A."/>
            <person name="Andreopoulos B."/>
            <person name="Baker S."/>
            <person name="Barry K."/>
            <person name="Bills G."/>
            <person name="Bluhm B."/>
            <person name="Cannon C."/>
            <person name="Castanera R."/>
            <person name="Culley D."/>
            <person name="Daum C."/>
            <person name="Ezra D."/>
            <person name="Gonzalez J."/>
            <person name="Henrissat B."/>
            <person name="Kuo A."/>
            <person name="Liang C."/>
            <person name="Lipzen A."/>
            <person name="Lutzoni F."/>
            <person name="Magnuson J."/>
            <person name="Mondo S."/>
            <person name="Nolan M."/>
            <person name="Ohm R."/>
            <person name="Pangilinan J."/>
            <person name="Park H.-J."/>
            <person name="Ramirez L."/>
            <person name="Alfaro M."/>
            <person name="Sun H."/>
            <person name="Tritt A."/>
            <person name="Yoshinaga Y."/>
            <person name="Zwiers L.-H."/>
            <person name="Turgeon B."/>
            <person name="Goodwin S."/>
            <person name="Spatafora J."/>
            <person name="Crous P."/>
            <person name="Grigoriev I."/>
        </authorList>
    </citation>
    <scope>NUCLEOTIDE SEQUENCE</scope>
    <source>
        <strain evidence="7">CBS 121410</strain>
    </source>
</reference>
<evidence type="ECO:0000256" key="1">
    <source>
        <dbReference type="ARBA" id="ARBA00010409"/>
    </source>
</evidence>
<sequence length="1622" mass="179337">MPEPQESGGILTIYSQITSTLNALVETAALINISPGHRAAACNPLCSIIERCQISQDERIRNLVWTAGIWPRLFVVFLDRSHLAKPKSVRQILLLLTSVLEKCNAFKPGIEARGQALETILQALFEEGDHLRVKPALQALAHFIQKELFQVSEILNECKRWHSAESSGSNNAAQSFLVGVMGWVSYPDTAPAAGNLVSTFLKFGRIQNVEAITSKNPSRPLAVWVEPLESSVRQNPDAIQNFRSHLFPELFRPVLSDYLEFLVHLRIDDHVGLRLNTTSCASQTDDLQALLLFTALQTGKEMGIVKEIENGQSQNIEISEGAIGIPAFFLEDLLSHERPETRLAALSILINSAAITRPFTRGTLAAFERNFGHLHADTDANFRGEVTSLTLQLFDRLRAATSTLSKALARSFKANDHIANDSNNDPTVAKQELLDAHIGFIKWYLRFLEHELRPTAAYQRHISALKSLTIITKSGLDANVPRKSLSKQAQGEIKWPFRLTILVPSLVRALFDLIMDPFDDVRHTAASLLKLGSAPGLSSKTEVAVEPASHGHGDPDVLVSRSFANFQARAEKTMLRSGRADHSDGVARAYDLIFEKRASGPRKSSQDPEESSLEWSTTQKGVVEHLMQMLDTTIAMASQDLSAAVSGYPMHGLLAGLRYIFDEADFYSSMAIMDQKEVDLWKSIHRRLFMSLRSIWTCVQGILCNDAPEGHVPDDMEEEPDLTTKDILSYSWRALKEASTLIRVVVAKAPFNLPDGTVVLETSEFEELGRLCFLQLAELRHRGAFSTVAQTFAACCLRSSRSSDPAIRQLLESWYQETLSCIRNKASMITRRSAGLPSLITGILVASPEGALFERVMQDLIAEAIAEGRDTTTDGSHLPQVHALNCLKDIFIHTKLGQASEAYMAEGLSLAASRLESKVWAIRNCGLMLFRALIDRLLGSGTTQVWKESDRLKVSRLSYENYPSLLPIITRLLTPSRRGSFTNDVALEGVFPALQILQRALPPATRRAEIRQLVLNLVRSSHWHVRDMASRTLAALIDQTESLEWILHLLEAQFSGQNDLHGRLLSVKYMAKKHFENSCDFIGTAPRFSSFQGITLTLVADWHVIHTALLDKYENLFVFNNCDITKSAYLDIHNFLGAQAIGKHILFDTVNLRPSLDIGHFTTSGPSNEHASNSLNLLDNDQPRNLKAKSSGASLLYRAIALYQVLLELGPINTLDCDTTSITLEKLSPLLSTTITSTPVDFQRLVMQSLMKLEGHLDDVQVASAARQTMANLLEAGVPASVLVEQQPTSVEEQLTKSKNGESSPSLNENTLRLRGPLLDLQFQPDSTLNPSLITSIRKFTRQLNRALNEGNPFPTRFAAVSSLASLSHIWNHPQRRSNPTFAAAILGLSLVTYDALNDDDDEIRDIAAKVVPKIIGGERFPPGAKTVVPLVASSMLAEHLADVFGGDEELCKQCIERMLCSESGRLLDGAPTALNTPVGDFLVEARKESTALFVQEKQNLFIDPVREAAVWSAALKRMKVEAVSEISKTRVAKWVIEGLDVLRKTAENERDGALGWTTKAEAFALGMRVIEAAGVALYWGEGNKEVKRLLSDLRDCGEKSGMNGLWLDKIGEIMVVVKEGV</sequence>
<dbReference type="Pfam" id="PF10350">
    <property type="entry name" value="DUF2428"/>
    <property type="match status" value="1"/>
</dbReference>
<comment type="caution">
    <text evidence="7">The sequence shown here is derived from an EMBL/GenBank/DDBJ whole genome shotgun (WGS) entry which is preliminary data.</text>
</comment>
<dbReference type="InterPro" id="IPR051954">
    <property type="entry name" value="tRNA_methyltransferase_THADA"/>
</dbReference>
<dbReference type="GO" id="GO:0005829">
    <property type="term" value="C:cytosol"/>
    <property type="evidence" value="ECO:0007669"/>
    <property type="project" value="TreeGrafter"/>
</dbReference>
<keyword evidence="8" id="KW-1185">Reference proteome</keyword>
<dbReference type="PANTHER" id="PTHR14387">
    <property type="entry name" value="THADA/DEATH RECEPTOR INTERACTING PROTEIN"/>
    <property type="match status" value="1"/>
</dbReference>
<gene>
    <name evidence="7" type="ORF">K490DRAFT_46993</name>
</gene>
<dbReference type="InterPro" id="IPR019442">
    <property type="entry name" value="THADA/TRM732_DUF2428"/>
</dbReference>
<name>A0A9P4LVF1_9PEZI</name>
<evidence type="ECO:0000259" key="6">
    <source>
        <dbReference type="Pfam" id="PF25151"/>
    </source>
</evidence>
<evidence type="ECO:0000313" key="8">
    <source>
        <dbReference type="Proteomes" id="UP000799776"/>
    </source>
</evidence>
<dbReference type="Pfam" id="PF25151">
    <property type="entry name" value="TPR_Trm732_C"/>
    <property type="match status" value="1"/>
</dbReference>
<dbReference type="OrthoDB" id="73997at2759"/>